<evidence type="ECO:0000256" key="2">
    <source>
        <dbReference type="SAM" id="Phobius"/>
    </source>
</evidence>
<evidence type="ECO:0000313" key="3">
    <source>
        <dbReference type="EMBL" id="KAB1656808.1"/>
    </source>
</evidence>
<gene>
    <name evidence="3" type="ORF">F8O01_09110</name>
</gene>
<feature type="compositionally biased region" description="Basic and acidic residues" evidence="1">
    <location>
        <begin position="8"/>
        <end position="24"/>
    </location>
</feature>
<feature type="region of interest" description="Disordered" evidence="1">
    <location>
        <begin position="1"/>
        <end position="35"/>
    </location>
</feature>
<dbReference type="AlphaFoldDB" id="A0A7J5BR72"/>
<keyword evidence="2" id="KW-0472">Membrane</keyword>
<dbReference type="RefSeq" id="WP_158040560.1">
    <property type="nucleotide sequence ID" value="NZ_JACCFV010000001.1"/>
</dbReference>
<keyword evidence="2" id="KW-0812">Transmembrane</keyword>
<sequence>MIRRRGSTRAERAAGATDEERERPAGGFVPAGDQAAGSTRTDAIVTATLGAVLLVGLVVALGLMPLVASWW</sequence>
<keyword evidence="2" id="KW-1133">Transmembrane helix</keyword>
<name>A0A7J5BR72_9MICO</name>
<dbReference type="Proteomes" id="UP000467240">
    <property type="component" value="Unassembled WGS sequence"/>
</dbReference>
<evidence type="ECO:0000313" key="4">
    <source>
        <dbReference type="Proteomes" id="UP000467240"/>
    </source>
</evidence>
<comment type="caution">
    <text evidence="3">The sequence shown here is derived from an EMBL/GenBank/DDBJ whole genome shotgun (WGS) entry which is preliminary data.</text>
</comment>
<reference evidence="3 4" key="1">
    <citation type="submission" date="2019-09" db="EMBL/GenBank/DDBJ databases">
        <title>Phylogeny of genus Pseudoclavibacter and closely related genus.</title>
        <authorList>
            <person name="Li Y."/>
        </authorList>
    </citation>
    <scope>NUCLEOTIDE SEQUENCE [LARGE SCALE GENOMIC DNA]</scope>
    <source>
        <strain evidence="3 4">DSM 23821</strain>
    </source>
</reference>
<proteinExistence type="predicted"/>
<evidence type="ECO:0000256" key="1">
    <source>
        <dbReference type="SAM" id="MobiDB-lite"/>
    </source>
</evidence>
<dbReference type="EMBL" id="WBJZ01000010">
    <property type="protein sequence ID" value="KAB1656808.1"/>
    <property type="molecule type" value="Genomic_DNA"/>
</dbReference>
<protein>
    <submittedName>
        <fullName evidence="3">Uncharacterized protein</fullName>
    </submittedName>
</protein>
<accession>A0A7J5BR72</accession>
<organism evidence="3 4">
    <name type="scientific">Pseudoclavibacter chungangensis</name>
    <dbReference type="NCBI Taxonomy" id="587635"/>
    <lineage>
        <taxon>Bacteria</taxon>
        <taxon>Bacillati</taxon>
        <taxon>Actinomycetota</taxon>
        <taxon>Actinomycetes</taxon>
        <taxon>Micrococcales</taxon>
        <taxon>Microbacteriaceae</taxon>
        <taxon>Pseudoclavibacter</taxon>
    </lineage>
</organism>
<keyword evidence="4" id="KW-1185">Reference proteome</keyword>
<feature type="transmembrane region" description="Helical" evidence="2">
    <location>
        <begin position="44"/>
        <end position="68"/>
    </location>
</feature>